<name>A0A0C2S9Q2_9BACL</name>
<dbReference type="EC" id="2.5.1.-" evidence="2"/>
<feature type="binding site" evidence="2">
    <location>
        <position position="195"/>
    </location>
    <ligand>
        <name>Mg(2+)</name>
        <dbReference type="ChEBI" id="CHEBI:18420"/>
    </ligand>
</feature>
<dbReference type="NCBIfam" id="TIGR00055">
    <property type="entry name" value="uppS"/>
    <property type="match status" value="1"/>
</dbReference>
<dbReference type="PANTHER" id="PTHR10291">
    <property type="entry name" value="DEHYDRODOLICHYL DIPHOSPHATE SYNTHASE FAMILY MEMBER"/>
    <property type="match status" value="1"/>
</dbReference>
<dbReference type="FunFam" id="3.40.1180.10:FF:000001">
    <property type="entry name" value="(2E,6E)-farnesyl-diphosphate-specific ditrans,polycis-undecaprenyl-diphosphate synthase"/>
    <property type="match status" value="1"/>
</dbReference>
<keyword evidence="4" id="KW-1185">Reference proteome</keyword>
<dbReference type="Pfam" id="PF01255">
    <property type="entry name" value="Prenyltransf"/>
    <property type="match status" value="1"/>
</dbReference>
<dbReference type="InterPro" id="IPR001441">
    <property type="entry name" value="UPP_synth-like"/>
</dbReference>
<dbReference type="PATRIC" id="fig|135826.4.peg.1319"/>
<dbReference type="HAMAP" id="MF_01139">
    <property type="entry name" value="ISPT"/>
    <property type="match status" value="1"/>
</dbReference>
<dbReference type="RefSeq" id="WP_052474008.1">
    <property type="nucleotide sequence ID" value="NZ_JXRQ01000016.1"/>
</dbReference>
<dbReference type="OrthoDB" id="4191603at2"/>
<dbReference type="GO" id="GO:0045547">
    <property type="term" value="F:ditrans,polycis-polyprenyl diphosphate synthase [(2E,6E)-farnesyl diphosphate specific] activity"/>
    <property type="evidence" value="ECO:0007669"/>
    <property type="project" value="TreeGrafter"/>
</dbReference>
<dbReference type="InterPro" id="IPR018520">
    <property type="entry name" value="UPP_synth-like_CS"/>
</dbReference>
<comment type="similarity">
    <text evidence="2">Belongs to the UPP synthase family.</text>
</comment>
<feature type="binding site" evidence="2">
    <location>
        <begin position="16"/>
        <end position="19"/>
    </location>
    <ligand>
        <name>substrate</name>
    </ligand>
</feature>
<feature type="active site" description="Proton acceptor" evidence="2">
    <location>
        <position position="63"/>
    </location>
</feature>
<comment type="subunit">
    <text evidence="2">Homodimer.</text>
</comment>
<dbReference type="PROSITE" id="PS01066">
    <property type="entry name" value="UPP_SYNTHASE"/>
    <property type="match status" value="1"/>
</dbReference>
<proteinExistence type="inferred from homology"/>
<dbReference type="EMBL" id="JXRQ01000016">
    <property type="protein sequence ID" value="KIL50704.1"/>
    <property type="molecule type" value="Genomic_DNA"/>
</dbReference>
<dbReference type="PANTHER" id="PTHR10291:SF0">
    <property type="entry name" value="DEHYDRODOLICHYL DIPHOSPHATE SYNTHASE 2"/>
    <property type="match status" value="1"/>
</dbReference>
<evidence type="ECO:0000313" key="3">
    <source>
        <dbReference type="EMBL" id="KIL50704.1"/>
    </source>
</evidence>
<feature type="binding site" evidence="2">
    <location>
        <position position="64"/>
    </location>
    <ligand>
        <name>substrate</name>
    </ligand>
</feature>
<keyword evidence="1 2" id="KW-0808">Transferase</keyword>
<evidence type="ECO:0000313" key="4">
    <source>
        <dbReference type="Proteomes" id="UP000031950"/>
    </source>
</evidence>
<dbReference type="GO" id="GO:0000287">
    <property type="term" value="F:magnesium ion binding"/>
    <property type="evidence" value="ECO:0007669"/>
    <property type="project" value="UniProtKB-UniRule"/>
</dbReference>
<dbReference type="STRING" id="135826.KP77_13240"/>
<accession>A0A0C2S9Q2</accession>
<feature type="active site" evidence="2">
    <location>
        <position position="15"/>
    </location>
</feature>
<dbReference type="SUPFAM" id="SSF64005">
    <property type="entry name" value="Undecaprenyl diphosphate synthase"/>
    <property type="match status" value="1"/>
</dbReference>
<reference evidence="3 4" key="1">
    <citation type="submission" date="2015-01" db="EMBL/GenBank/DDBJ databases">
        <title>Genome sequence of Jeotgalibacillus alimentarius.</title>
        <authorList>
            <person name="Goh K.M."/>
            <person name="Chan K.-G."/>
            <person name="Yaakop A.S."/>
            <person name="Ee R."/>
            <person name="Gan H.M."/>
            <person name="Chan C.S."/>
        </authorList>
    </citation>
    <scope>NUCLEOTIDE SEQUENCE [LARGE SCALE GENOMIC DNA]</scope>
    <source>
        <strain evidence="3 4">YKJ-13</strain>
    </source>
</reference>
<protein>
    <recommendedName>
        <fullName evidence="2">Isoprenyl transferase</fullName>
        <ecNumber evidence="2">2.5.1.-</ecNumber>
    </recommendedName>
</protein>
<dbReference type="Proteomes" id="UP000031950">
    <property type="component" value="Unassembled WGS sequence"/>
</dbReference>
<dbReference type="InterPro" id="IPR036424">
    <property type="entry name" value="UPP_synth-like_sf"/>
</dbReference>
<keyword evidence="2" id="KW-0460">Magnesium</keyword>
<gene>
    <name evidence="3" type="ORF">KP77_13240</name>
</gene>
<comment type="caution">
    <text evidence="3">The sequence shown here is derived from an EMBL/GenBank/DDBJ whole genome shotgun (WGS) entry which is preliminary data.</text>
</comment>
<evidence type="ECO:0000256" key="1">
    <source>
        <dbReference type="ARBA" id="ARBA00022679"/>
    </source>
</evidence>
<feature type="binding site" evidence="2">
    <location>
        <position position="66"/>
    </location>
    <ligand>
        <name>substrate</name>
    </ligand>
</feature>
<feature type="binding site" evidence="2">
    <location>
        <position position="176"/>
    </location>
    <ligand>
        <name>substrate</name>
    </ligand>
</feature>
<feature type="binding site" evidence="2">
    <location>
        <position position="28"/>
    </location>
    <ligand>
        <name>substrate</name>
    </ligand>
</feature>
<feature type="binding site" evidence="2">
    <location>
        <position position="15"/>
    </location>
    <ligand>
        <name>Mg(2+)</name>
        <dbReference type="ChEBI" id="CHEBI:18420"/>
    </ligand>
</feature>
<comment type="function">
    <text evidence="2">Catalyzes the condensation of isopentenyl diphosphate (IPP) with allylic pyrophosphates generating different type of terpenoids.</text>
</comment>
<dbReference type="AlphaFoldDB" id="A0A0C2S9Q2"/>
<sequence>MNQLADISHIAIIMDGNGRWAERRGLSRTDGHVEGVSTVVKIVKRAAERDVKFLTLYTFSSENWKRPQKEVEFILQLPKKFLFQYLPELMRNNVKINILGDIRQLPYSTREALKHAVRKTAKNDGLQLNFALNYGGRQELLKAFEEMKAAGEDVTEDHLEKYLYTAGMPDPDLLIRTGGEKRLSNFLLWQMAYTEFSFSDSLWPDFSAEEFDAAIDEFAIRHRRFGGL</sequence>
<comment type="cofactor">
    <cofactor evidence="2">
        <name>Mg(2+)</name>
        <dbReference type="ChEBI" id="CHEBI:18420"/>
    </cofactor>
    <text evidence="2">Binds 2 magnesium ions per subunit.</text>
</comment>
<dbReference type="Gene3D" id="3.40.1180.10">
    <property type="entry name" value="Decaprenyl diphosphate synthase-like"/>
    <property type="match status" value="1"/>
</dbReference>
<dbReference type="CDD" id="cd00475">
    <property type="entry name" value="Cis_IPPS"/>
    <property type="match status" value="1"/>
</dbReference>
<dbReference type="NCBIfam" id="NF011405">
    <property type="entry name" value="PRK14830.1"/>
    <property type="match status" value="1"/>
</dbReference>
<evidence type="ECO:0000256" key="2">
    <source>
        <dbReference type="HAMAP-Rule" id="MF_01139"/>
    </source>
</evidence>
<organism evidence="3 4">
    <name type="scientific">Jeotgalibacillus alimentarius</name>
    <dbReference type="NCBI Taxonomy" id="135826"/>
    <lineage>
        <taxon>Bacteria</taxon>
        <taxon>Bacillati</taxon>
        <taxon>Bacillota</taxon>
        <taxon>Bacilli</taxon>
        <taxon>Bacillales</taxon>
        <taxon>Caryophanaceae</taxon>
        <taxon>Jeotgalibacillus</taxon>
    </lineage>
</organism>
<dbReference type="GO" id="GO:0016094">
    <property type="term" value="P:polyprenol biosynthetic process"/>
    <property type="evidence" value="ECO:0007669"/>
    <property type="project" value="TreeGrafter"/>
</dbReference>
<keyword evidence="2" id="KW-0479">Metal-binding</keyword>
<feature type="binding site" evidence="2">
    <location>
        <begin position="60"/>
        <end position="62"/>
    </location>
    <ligand>
        <name>substrate</name>
    </ligand>
</feature>
<feature type="binding site" evidence="2">
    <location>
        <begin position="182"/>
        <end position="184"/>
    </location>
    <ligand>
        <name>substrate</name>
    </ligand>
</feature>
<feature type="binding site" evidence="2">
    <location>
        <position position="20"/>
    </location>
    <ligand>
        <name>substrate</name>
    </ligand>
</feature>
<feature type="binding site" evidence="2">
    <location>
        <position position="32"/>
    </location>
    <ligand>
        <name>substrate</name>
    </ligand>
</feature>